<dbReference type="CDD" id="cd01454">
    <property type="entry name" value="vWA_norD_type"/>
    <property type="match status" value="1"/>
</dbReference>
<feature type="compositionally biased region" description="Basic and acidic residues" evidence="1">
    <location>
        <begin position="432"/>
        <end position="446"/>
    </location>
</feature>
<dbReference type="PROSITE" id="PS50234">
    <property type="entry name" value="VWFA"/>
    <property type="match status" value="1"/>
</dbReference>
<evidence type="ECO:0000256" key="1">
    <source>
        <dbReference type="SAM" id="MobiDB-lite"/>
    </source>
</evidence>
<dbReference type="eggNOG" id="COG4548">
    <property type="taxonomic scope" value="Bacteria"/>
</dbReference>
<dbReference type="InterPro" id="IPR036465">
    <property type="entry name" value="vWFA_dom_sf"/>
</dbReference>
<feature type="region of interest" description="Disordered" evidence="1">
    <location>
        <begin position="414"/>
        <end position="446"/>
    </location>
</feature>
<dbReference type="RefSeq" id="WP_038143569.1">
    <property type="nucleotide sequence ID" value="NZ_AQRC01000002.1"/>
</dbReference>
<dbReference type="PATRIC" id="fig|1317124.6.peg.524"/>
<dbReference type="EMBL" id="AQRC01000002">
    <property type="protein sequence ID" value="KFE36172.1"/>
    <property type="molecule type" value="Genomic_DNA"/>
</dbReference>
<dbReference type="OrthoDB" id="9758211at2"/>
<dbReference type="Proteomes" id="UP000028607">
    <property type="component" value="Unassembled WGS sequence"/>
</dbReference>
<dbReference type="STRING" id="1317124.DW2_02639"/>
<dbReference type="InterPro" id="IPR051928">
    <property type="entry name" value="NorD/CobT"/>
</dbReference>
<comment type="caution">
    <text evidence="3">The sequence shown here is derived from an EMBL/GenBank/DDBJ whole genome shotgun (WGS) entry which is preliminary data.</text>
</comment>
<feature type="domain" description="VWFA" evidence="2">
    <location>
        <begin position="557"/>
        <end position="747"/>
    </location>
</feature>
<dbReference type="InterPro" id="IPR002035">
    <property type="entry name" value="VWF_A"/>
</dbReference>
<protein>
    <recommendedName>
        <fullName evidence="2">VWFA domain-containing protein</fullName>
    </recommendedName>
</protein>
<name>A0A085TZM5_9RHOB</name>
<dbReference type="Gene3D" id="3.40.50.410">
    <property type="entry name" value="von Willebrand factor, type A domain"/>
    <property type="match status" value="1"/>
</dbReference>
<evidence type="ECO:0000313" key="3">
    <source>
        <dbReference type="EMBL" id="KFE36172.1"/>
    </source>
</evidence>
<evidence type="ECO:0000259" key="2">
    <source>
        <dbReference type="PROSITE" id="PS50234"/>
    </source>
</evidence>
<sequence>MPDTLARGRSDDLPAAIGAAFTEAEITGWLGARDRLRGAGYGRSVPLAFERSSALLAPRVGADATAALAGIVSSCAIRVSPRAAERLCTVAEVVSRKFEARDFASWSGMMRRLVTQAPESVDLLLGNMERLISRLSQEALEDWVATGHRSAGGDAGKRAAYFALRTEEALRSLEHATGDQSFYDCERRLRAYLTAISGSSPPLRAAPPAGQGGAVRRASFAGGVVLVPPSFPGYRGEAEPLFRAALAHISAHLRFTPRRFEIGQLKPLQMAVVSLIEDARVEQLAAQDMPGLQRLWKGFHVARPGGLPTAPSLFARLSRALIDPDFADEDGWVTKGRRMFFEARHRWDDPGLSREIGNLLGNDLGQLRVQFNAKDYVVQPAYRDDNLGLWALDEPSPDEAQTLEVKVDLVKLRRSEPAPTPTTHPPRQDASQSEKIEKRAAVSEDREEGRMIATYPEYDYAIGRDRPNWTMLREYRPAPGDARFWENLRQEQGPLLSRVSGLIRSAQIGRARREKRQAEGEVLDLDACIEAATALRAGEFPDHRIYERQAPPTRDLAVSLLLDISQSTAEGAEDAGRSILALERDAAAVLAHAMNEMGDPFAINAFSSVGREDVRFVPIKSFAAPLDDRAGAALSGLRPGYSTRLGAALRHAGQELAQVPRHRRLLLLITDGEPSDIDCPDPEYLLHDARRAVRSLAAIGIDVFCVGLGSHNKEQQSAIFGRSGFVQVERLAALPDKLVSLYFRLTR</sequence>
<gene>
    <name evidence="3" type="ORF">DW2_02639</name>
</gene>
<dbReference type="SUPFAM" id="SSF53300">
    <property type="entry name" value="vWA-like"/>
    <property type="match status" value="1"/>
</dbReference>
<dbReference type="PANTHER" id="PTHR41248:SF1">
    <property type="entry name" value="NORD PROTEIN"/>
    <property type="match status" value="1"/>
</dbReference>
<evidence type="ECO:0000313" key="4">
    <source>
        <dbReference type="Proteomes" id="UP000028607"/>
    </source>
</evidence>
<proteinExistence type="predicted"/>
<organism evidence="3 4">
    <name type="scientific">Thioclava atlantica</name>
    <dbReference type="NCBI Taxonomy" id="1317124"/>
    <lineage>
        <taxon>Bacteria</taxon>
        <taxon>Pseudomonadati</taxon>
        <taxon>Pseudomonadota</taxon>
        <taxon>Alphaproteobacteria</taxon>
        <taxon>Rhodobacterales</taxon>
        <taxon>Paracoccaceae</taxon>
        <taxon>Thioclava</taxon>
    </lineage>
</organism>
<dbReference type="AlphaFoldDB" id="A0A085TZM5"/>
<dbReference type="PANTHER" id="PTHR41248">
    <property type="entry name" value="NORD PROTEIN"/>
    <property type="match status" value="1"/>
</dbReference>
<keyword evidence="4" id="KW-1185">Reference proteome</keyword>
<dbReference type="SMART" id="SM00327">
    <property type="entry name" value="VWA"/>
    <property type="match status" value="1"/>
</dbReference>
<reference evidence="4" key="1">
    <citation type="submission" date="2013-04" db="EMBL/GenBank/DDBJ databases">
        <title>Thioclava sp. 13D2W-2 Genome Sequencing.</title>
        <authorList>
            <person name="Lai Q."/>
            <person name="Li G."/>
            <person name="Shao Z."/>
        </authorList>
    </citation>
    <scope>NUCLEOTIDE SEQUENCE [LARGE SCALE GENOMIC DNA]</scope>
    <source>
        <strain evidence="4">13D2W-2</strain>
    </source>
</reference>
<accession>A0A085TZM5</accession>
<reference evidence="3 4" key="2">
    <citation type="journal article" date="2015" name="Antonie Van Leeuwenhoek">
        <title>Thioclava indica sp. nov., isolated from surface seawater of the Indian Ocean.</title>
        <authorList>
            <person name="Liu Y."/>
            <person name="Lai Q."/>
            <person name="Du J."/>
            <person name="Xu H."/>
            <person name="Jiang L."/>
            <person name="Shao Z."/>
        </authorList>
    </citation>
    <scope>NUCLEOTIDE SEQUENCE [LARGE SCALE GENOMIC DNA]</scope>
    <source>
        <strain evidence="3 4">13D2W-2</strain>
    </source>
</reference>
<dbReference type="Pfam" id="PF00092">
    <property type="entry name" value="VWA"/>
    <property type="match status" value="1"/>
</dbReference>